<keyword evidence="1" id="KW-1133">Transmembrane helix</keyword>
<feature type="transmembrane region" description="Helical" evidence="1">
    <location>
        <begin position="113"/>
        <end position="136"/>
    </location>
</feature>
<sequence length="171" mass="18114">MERQIGPGSERKSALRIVGPGKDEQDQLKTALQHALDEARMVLPGAQALFGFQLIAVFNQRFEDLGPVLQRVHLGALCLVALAVVLVMSPAAFHRQTHPHHVTDGLLRVTTGFINAALVPLMLGLAADLYLVAVMVTGSVPFAALAAGAAVGGAGFLWFVFPRVSSAGRAR</sequence>
<keyword evidence="3" id="KW-1185">Reference proteome</keyword>
<evidence type="ECO:0000313" key="2">
    <source>
        <dbReference type="EMBL" id="MDR6535707.1"/>
    </source>
</evidence>
<proteinExistence type="predicted"/>
<evidence type="ECO:0000256" key="1">
    <source>
        <dbReference type="SAM" id="Phobius"/>
    </source>
</evidence>
<dbReference type="RefSeq" id="WP_309900064.1">
    <property type="nucleotide sequence ID" value="NZ_JAVDRF010000003.1"/>
</dbReference>
<name>A0ABU1NB76_9BURK</name>
<reference evidence="2 3" key="1">
    <citation type="submission" date="2023-07" db="EMBL/GenBank/DDBJ databases">
        <title>Sorghum-associated microbial communities from plants grown in Nebraska, USA.</title>
        <authorList>
            <person name="Schachtman D."/>
        </authorList>
    </citation>
    <scope>NUCLEOTIDE SEQUENCE [LARGE SCALE GENOMIC DNA]</scope>
    <source>
        <strain evidence="2 3">DS1781</strain>
    </source>
</reference>
<keyword evidence="1" id="KW-0812">Transmembrane</keyword>
<dbReference type="InterPro" id="IPR046291">
    <property type="entry name" value="DUF6328"/>
</dbReference>
<keyword evidence="1" id="KW-0472">Membrane</keyword>
<protein>
    <submittedName>
        <fullName evidence="2">Uncharacterized protein</fullName>
    </submittedName>
</protein>
<organism evidence="2 3">
    <name type="scientific">Variovorax soli</name>
    <dbReference type="NCBI Taxonomy" id="376815"/>
    <lineage>
        <taxon>Bacteria</taxon>
        <taxon>Pseudomonadati</taxon>
        <taxon>Pseudomonadota</taxon>
        <taxon>Betaproteobacteria</taxon>
        <taxon>Burkholderiales</taxon>
        <taxon>Comamonadaceae</taxon>
        <taxon>Variovorax</taxon>
    </lineage>
</organism>
<feature type="transmembrane region" description="Helical" evidence="1">
    <location>
        <begin position="72"/>
        <end position="93"/>
    </location>
</feature>
<dbReference type="EMBL" id="JAVDRF010000003">
    <property type="protein sequence ID" value="MDR6535707.1"/>
    <property type="molecule type" value="Genomic_DNA"/>
</dbReference>
<evidence type="ECO:0000313" key="3">
    <source>
        <dbReference type="Proteomes" id="UP001184230"/>
    </source>
</evidence>
<comment type="caution">
    <text evidence="2">The sequence shown here is derived from an EMBL/GenBank/DDBJ whole genome shotgun (WGS) entry which is preliminary data.</text>
</comment>
<accession>A0ABU1NB76</accession>
<dbReference type="Pfam" id="PF19853">
    <property type="entry name" value="DUF6328"/>
    <property type="match status" value="1"/>
</dbReference>
<gene>
    <name evidence="2" type="ORF">J2739_001477</name>
</gene>
<dbReference type="Proteomes" id="UP001184230">
    <property type="component" value="Unassembled WGS sequence"/>
</dbReference>
<feature type="transmembrane region" description="Helical" evidence="1">
    <location>
        <begin position="142"/>
        <end position="161"/>
    </location>
</feature>